<dbReference type="EMBL" id="CAXDID020000086">
    <property type="protein sequence ID" value="CAL6020494.1"/>
    <property type="molecule type" value="Genomic_DNA"/>
</dbReference>
<evidence type="ECO:0000313" key="1">
    <source>
        <dbReference type="EMBL" id="CAI9953191.1"/>
    </source>
</evidence>
<sequence>MFTLAPYRSQKHIEWFRFCADTPLAEHRIRVNISQPKFYRTNPLHLYLGFAELACVQACSYNQFPLQNMGNAMCTEKQEPAEEYLGESCVLSAHECSEASSPVMNPFKIKHESPLLLSRCSFQFTGDVFDGEMTLLATANDTAVSQAI</sequence>
<keyword evidence="3" id="KW-1185">Reference proteome</keyword>
<accession>A0AA86Q6R3</accession>
<gene>
    <name evidence="2" type="ORF">HINF_LOCUS27515</name>
    <name evidence="1" type="ORF">HINF_LOCUS40836</name>
</gene>
<reference evidence="1" key="1">
    <citation type="submission" date="2023-06" db="EMBL/GenBank/DDBJ databases">
        <authorList>
            <person name="Kurt Z."/>
        </authorList>
    </citation>
    <scope>NUCLEOTIDE SEQUENCE</scope>
</reference>
<proteinExistence type="predicted"/>
<organism evidence="1">
    <name type="scientific">Hexamita inflata</name>
    <dbReference type="NCBI Taxonomy" id="28002"/>
    <lineage>
        <taxon>Eukaryota</taxon>
        <taxon>Metamonada</taxon>
        <taxon>Diplomonadida</taxon>
        <taxon>Hexamitidae</taxon>
        <taxon>Hexamitinae</taxon>
        <taxon>Hexamita</taxon>
    </lineage>
</organism>
<comment type="caution">
    <text evidence="1">The sequence shown here is derived from an EMBL/GenBank/DDBJ whole genome shotgun (WGS) entry which is preliminary data.</text>
</comment>
<evidence type="ECO:0000313" key="3">
    <source>
        <dbReference type="Proteomes" id="UP001642409"/>
    </source>
</evidence>
<evidence type="ECO:0000313" key="2">
    <source>
        <dbReference type="EMBL" id="CAL6020494.1"/>
    </source>
</evidence>
<dbReference type="Proteomes" id="UP001642409">
    <property type="component" value="Unassembled WGS sequence"/>
</dbReference>
<reference evidence="2 3" key="2">
    <citation type="submission" date="2024-07" db="EMBL/GenBank/DDBJ databases">
        <authorList>
            <person name="Akdeniz Z."/>
        </authorList>
    </citation>
    <scope>NUCLEOTIDE SEQUENCE [LARGE SCALE GENOMIC DNA]</scope>
</reference>
<name>A0AA86Q6R3_9EUKA</name>
<dbReference type="EMBL" id="CATOUU010000838">
    <property type="protein sequence ID" value="CAI9953191.1"/>
    <property type="molecule type" value="Genomic_DNA"/>
</dbReference>
<dbReference type="AlphaFoldDB" id="A0AA86Q6R3"/>
<protein>
    <submittedName>
        <fullName evidence="2">Hypothetical_protein</fullName>
    </submittedName>
</protein>